<dbReference type="InterPro" id="IPR029058">
    <property type="entry name" value="AB_hydrolase_fold"/>
</dbReference>
<accession>A0A177ZKG9</accession>
<organism evidence="2 3">
    <name type="scientific">Lederbergia galactosidilytica</name>
    <dbReference type="NCBI Taxonomy" id="217031"/>
    <lineage>
        <taxon>Bacteria</taxon>
        <taxon>Bacillati</taxon>
        <taxon>Bacillota</taxon>
        <taxon>Bacilli</taxon>
        <taxon>Bacillales</taxon>
        <taxon>Bacillaceae</taxon>
        <taxon>Lederbergia</taxon>
    </lineage>
</organism>
<dbReference type="InterPro" id="IPR000073">
    <property type="entry name" value="AB_hydrolase_1"/>
</dbReference>
<protein>
    <recommendedName>
        <fullName evidence="1">Serine aminopeptidase S33 domain-containing protein</fullName>
    </recommendedName>
</protein>
<dbReference type="PANTHER" id="PTHR11614">
    <property type="entry name" value="PHOSPHOLIPASE-RELATED"/>
    <property type="match status" value="1"/>
</dbReference>
<dbReference type="SUPFAM" id="SSF53474">
    <property type="entry name" value="alpha/beta-Hydrolases"/>
    <property type="match status" value="1"/>
</dbReference>
<feature type="domain" description="Serine aminopeptidase S33" evidence="1">
    <location>
        <begin position="24"/>
        <end position="260"/>
    </location>
</feature>
<sequence>MYSSGHISGYDGVNLFYRSWMPEESRGLLILIHGAGEHSGRYTHIGEICMKHQLGVLAPDLRGFGQSGGPRGHVNKFTDYLNDLNQLIESFQVQYPSAPLFIFGHSLGGLIAIRYAQIYPHKAKGFILSAPALKIRFPLPLFLRKTVEFCSWLTPKLSIQPFKWLGIIKKVRFLGQLFPEPDADLIEDPLFTFEYTPRWLSELTRTGMHASLDTAKFRFPLLCLYDQQDPIVHPDPILRFLDSLSIQDKNYVLYEDGLHRHWDKNHCEHALENVMTWLTPRL</sequence>
<dbReference type="STRING" id="217031.ABB05_15465"/>
<name>A0A177ZKG9_9BACI</name>
<dbReference type="InterPro" id="IPR051044">
    <property type="entry name" value="MAG_DAG_Lipase"/>
</dbReference>
<evidence type="ECO:0000313" key="3">
    <source>
        <dbReference type="Proteomes" id="UP000077881"/>
    </source>
</evidence>
<dbReference type="PATRIC" id="fig|217031.6.peg.3331"/>
<dbReference type="Gene3D" id="3.40.50.1820">
    <property type="entry name" value="alpha/beta hydrolase"/>
    <property type="match status" value="1"/>
</dbReference>
<evidence type="ECO:0000259" key="1">
    <source>
        <dbReference type="Pfam" id="PF12146"/>
    </source>
</evidence>
<comment type="caution">
    <text evidence="2">The sequence shown here is derived from an EMBL/GenBank/DDBJ whole genome shotgun (WGS) entry which is preliminary data.</text>
</comment>
<dbReference type="InterPro" id="IPR022742">
    <property type="entry name" value="Hydrolase_4"/>
</dbReference>
<dbReference type="EMBL" id="LDJR01000056">
    <property type="protein sequence ID" value="OAK68476.1"/>
    <property type="molecule type" value="Genomic_DNA"/>
</dbReference>
<proteinExistence type="predicted"/>
<evidence type="ECO:0000313" key="2">
    <source>
        <dbReference type="EMBL" id="OAK68476.1"/>
    </source>
</evidence>
<reference evidence="2 3" key="1">
    <citation type="submission" date="2015-05" db="EMBL/GenBank/DDBJ databases">
        <title>Comparison of genome.</title>
        <authorList>
            <person name="Zheng Z."/>
            <person name="Sun M."/>
        </authorList>
    </citation>
    <scope>NUCLEOTIDE SEQUENCE [LARGE SCALE GENOMIC DNA]</scope>
    <source>
        <strain evidence="2 3">G25-74</strain>
    </source>
</reference>
<dbReference type="PRINTS" id="PR00111">
    <property type="entry name" value="ABHYDROLASE"/>
</dbReference>
<gene>
    <name evidence="2" type="ORF">ABB05_15465</name>
</gene>
<dbReference type="RefSeq" id="WP_057987966.1">
    <property type="nucleotide sequence ID" value="NZ_JAGGKH010000014.1"/>
</dbReference>
<dbReference type="AlphaFoldDB" id="A0A177ZKG9"/>
<dbReference type="Proteomes" id="UP000077881">
    <property type="component" value="Unassembled WGS sequence"/>
</dbReference>
<keyword evidence="3" id="KW-1185">Reference proteome</keyword>
<dbReference type="Pfam" id="PF12146">
    <property type="entry name" value="Hydrolase_4"/>
    <property type="match status" value="1"/>
</dbReference>